<sequence length="44" mass="4885">MKTLTDWASARIAKQRPGTRETNRSEMVAAALDVFLPPLKKTSP</sequence>
<proteinExistence type="predicted"/>
<dbReference type="AlphaFoldDB" id="D5P5D5"/>
<evidence type="ECO:0000313" key="1">
    <source>
        <dbReference type="EMBL" id="EFG78753.1"/>
    </source>
</evidence>
<keyword evidence="2" id="KW-1185">Reference proteome</keyword>
<gene>
    <name evidence="1" type="ORF">HMPREF0591_1379</name>
</gene>
<dbReference type="EMBL" id="ADNV01000097">
    <property type="protein sequence ID" value="EFG78753.1"/>
    <property type="molecule type" value="Genomic_DNA"/>
</dbReference>
<reference evidence="1 2" key="1">
    <citation type="submission" date="2010-04" db="EMBL/GenBank/DDBJ databases">
        <authorList>
            <person name="Muzny D."/>
            <person name="Qin X."/>
            <person name="Deng J."/>
            <person name="Jiang H."/>
            <person name="Liu Y."/>
            <person name="Qu J."/>
            <person name="Song X.-Z."/>
            <person name="Zhang L."/>
            <person name="Thornton R."/>
            <person name="Coyle M."/>
            <person name="Francisco L."/>
            <person name="Jackson L."/>
            <person name="Javaid M."/>
            <person name="Korchina V."/>
            <person name="Kovar C."/>
            <person name="Mata R."/>
            <person name="Mathew T."/>
            <person name="Ngo R."/>
            <person name="Nguyen L."/>
            <person name="Nguyen N."/>
            <person name="Okwuonu G."/>
            <person name="Ongeri F."/>
            <person name="Pham C."/>
            <person name="Simmons D."/>
            <person name="Wilczek-Boney K."/>
            <person name="Hale W."/>
            <person name="Jakkamsetti A."/>
            <person name="Pham P."/>
            <person name="Ruth R."/>
            <person name="San Lucas F."/>
            <person name="Warren J."/>
            <person name="Zhang J."/>
            <person name="Zhao Z."/>
            <person name="Zhou C."/>
            <person name="Zhu D."/>
            <person name="Lee S."/>
            <person name="Bess C."/>
            <person name="Blankenburg K."/>
            <person name="Forbes L."/>
            <person name="Fu Q."/>
            <person name="Gubbala S."/>
            <person name="Hirani K."/>
            <person name="Jayaseelan J.C."/>
            <person name="Lara F."/>
            <person name="Munidasa M."/>
            <person name="Palculict T."/>
            <person name="Patil S."/>
            <person name="Pu L.-L."/>
            <person name="Saada N."/>
            <person name="Tang L."/>
            <person name="Weissenberger G."/>
            <person name="Zhu Y."/>
            <person name="Hemphill L."/>
            <person name="Shang Y."/>
            <person name="Youmans B."/>
            <person name="Ayvaz T."/>
            <person name="Ross M."/>
            <person name="Santibanez J."/>
            <person name="Aqrawi P."/>
            <person name="Gross S."/>
            <person name="Joshi V."/>
            <person name="Fowler G."/>
            <person name="Nazareth L."/>
            <person name="Reid J."/>
            <person name="Worley K."/>
            <person name="Petrosino J."/>
            <person name="Highlander S."/>
            <person name="Gibbs R."/>
        </authorList>
    </citation>
    <scope>NUCLEOTIDE SEQUENCE [LARGE SCALE GENOMIC DNA]</scope>
    <source>
        <strain evidence="1 2">ATCC BAA-614</strain>
    </source>
</reference>
<comment type="caution">
    <text evidence="1">The sequence shown here is derived from an EMBL/GenBank/DDBJ whole genome shotgun (WGS) entry which is preliminary data.</text>
</comment>
<accession>D5P5D5</accession>
<name>D5P5D5_9MYCO</name>
<organism evidence="1 2">
    <name type="scientific">Mycobacterium parascrofulaceum ATCC BAA-614</name>
    <dbReference type="NCBI Taxonomy" id="525368"/>
    <lineage>
        <taxon>Bacteria</taxon>
        <taxon>Bacillati</taxon>
        <taxon>Actinomycetota</taxon>
        <taxon>Actinomycetes</taxon>
        <taxon>Mycobacteriales</taxon>
        <taxon>Mycobacteriaceae</taxon>
        <taxon>Mycobacterium</taxon>
        <taxon>Mycobacterium simiae complex</taxon>
    </lineage>
</organism>
<dbReference type="Proteomes" id="UP000003653">
    <property type="component" value="Unassembled WGS sequence"/>
</dbReference>
<protein>
    <submittedName>
        <fullName evidence="1">Uncharacterized protein</fullName>
    </submittedName>
</protein>
<evidence type="ECO:0000313" key="2">
    <source>
        <dbReference type="Proteomes" id="UP000003653"/>
    </source>
</evidence>
<dbReference type="HOGENOM" id="CLU_3218891_0_0_11"/>